<feature type="domain" description="O-methyltransferase C-terminal" evidence="1">
    <location>
        <begin position="233"/>
        <end position="300"/>
    </location>
</feature>
<sequence length="325" mass="36088">MQPLSIHSAIYRNTMSNGADALTELKTLADLIKSNVDRIETDSQICVSLLPFPTDNVQPTKRSRTSMFRLHCVWPWRLEAHVAEFLRDAGSKGAHVEDIARPLNIDPYKLARILRLLATNHFFVEVAPDVFANNRISSFLDSGKSVETLVAQPPRGRNVQVLGMAPRHHFRWFGNAAMNGSRTLLAPNAIVGGFGWKNLKEGALVIDVGGGDRAVVIAEGEKFWETATPEYLKSGKVKFQPFNFMNEDQPVKHADVFVRGILHDWADQYCVKILRSLRAAAPNTRLLVVDQLVSYACKDEDANDIPGVAPPAPLLPNWGEHVVHG</sequence>
<evidence type="ECO:0000313" key="2">
    <source>
        <dbReference type="EMBL" id="TFY69031.1"/>
    </source>
</evidence>
<proteinExistence type="predicted"/>
<dbReference type="AlphaFoldDB" id="A0A4Y9Z5F1"/>
<keyword evidence="3" id="KW-1185">Reference proteome</keyword>
<dbReference type="InterPro" id="IPR036390">
    <property type="entry name" value="WH_DNA-bd_sf"/>
</dbReference>
<dbReference type="Pfam" id="PF00891">
    <property type="entry name" value="Methyltransf_2"/>
    <property type="match status" value="1"/>
</dbReference>
<dbReference type="PANTHER" id="PTHR43712">
    <property type="entry name" value="PUTATIVE (AFU_ORTHOLOGUE AFUA_4G14580)-RELATED"/>
    <property type="match status" value="1"/>
</dbReference>
<name>A0A4Y9Z5F1_9AGAM</name>
<dbReference type="SUPFAM" id="SSF53335">
    <property type="entry name" value="S-adenosyl-L-methionine-dependent methyltransferases"/>
    <property type="match status" value="1"/>
</dbReference>
<dbReference type="Gene3D" id="3.40.50.150">
    <property type="entry name" value="Vaccinia Virus protein VP39"/>
    <property type="match status" value="1"/>
</dbReference>
<dbReference type="GO" id="GO:0008171">
    <property type="term" value="F:O-methyltransferase activity"/>
    <property type="evidence" value="ECO:0007669"/>
    <property type="project" value="InterPro"/>
</dbReference>
<protein>
    <recommendedName>
        <fullName evidence="1">O-methyltransferase C-terminal domain-containing protein</fullName>
    </recommendedName>
</protein>
<evidence type="ECO:0000313" key="3">
    <source>
        <dbReference type="Proteomes" id="UP000298327"/>
    </source>
</evidence>
<dbReference type="OrthoDB" id="2410195at2759"/>
<dbReference type="InterPro" id="IPR029063">
    <property type="entry name" value="SAM-dependent_MTases_sf"/>
</dbReference>
<dbReference type="PANTHER" id="PTHR43712:SF5">
    <property type="entry name" value="O-METHYLTRANSFERASE ASQN-RELATED"/>
    <property type="match status" value="1"/>
</dbReference>
<gene>
    <name evidence="2" type="ORF">EVG20_g3321</name>
</gene>
<dbReference type="InterPro" id="IPR001077">
    <property type="entry name" value="COMT_C"/>
</dbReference>
<organism evidence="2 3">
    <name type="scientific">Dentipellis fragilis</name>
    <dbReference type="NCBI Taxonomy" id="205917"/>
    <lineage>
        <taxon>Eukaryota</taxon>
        <taxon>Fungi</taxon>
        <taxon>Dikarya</taxon>
        <taxon>Basidiomycota</taxon>
        <taxon>Agaricomycotina</taxon>
        <taxon>Agaricomycetes</taxon>
        <taxon>Russulales</taxon>
        <taxon>Hericiaceae</taxon>
        <taxon>Dentipellis</taxon>
    </lineage>
</organism>
<accession>A0A4Y9Z5F1</accession>
<reference evidence="2 3" key="1">
    <citation type="submission" date="2019-02" db="EMBL/GenBank/DDBJ databases">
        <title>Genome sequencing of the rare red list fungi Dentipellis fragilis.</title>
        <authorList>
            <person name="Buettner E."/>
            <person name="Kellner H."/>
        </authorList>
    </citation>
    <scope>NUCLEOTIDE SEQUENCE [LARGE SCALE GENOMIC DNA]</scope>
    <source>
        <strain evidence="2 3">DSM 105465</strain>
    </source>
</reference>
<dbReference type="SUPFAM" id="SSF46785">
    <property type="entry name" value="Winged helix' DNA-binding domain"/>
    <property type="match status" value="1"/>
</dbReference>
<dbReference type="InterPro" id="IPR036388">
    <property type="entry name" value="WH-like_DNA-bd_sf"/>
</dbReference>
<evidence type="ECO:0000259" key="1">
    <source>
        <dbReference type="Pfam" id="PF00891"/>
    </source>
</evidence>
<dbReference type="EMBL" id="SEOQ01000147">
    <property type="protein sequence ID" value="TFY69031.1"/>
    <property type="molecule type" value="Genomic_DNA"/>
</dbReference>
<dbReference type="Proteomes" id="UP000298327">
    <property type="component" value="Unassembled WGS sequence"/>
</dbReference>
<dbReference type="Gene3D" id="1.10.10.10">
    <property type="entry name" value="Winged helix-like DNA-binding domain superfamily/Winged helix DNA-binding domain"/>
    <property type="match status" value="1"/>
</dbReference>
<comment type="caution">
    <text evidence="2">The sequence shown here is derived from an EMBL/GenBank/DDBJ whole genome shotgun (WGS) entry which is preliminary data.</text>
</comment>